<evidence type="ECO:0000256" key="5">
    <source>
        <dbReference type="ARBA" id="ARBA00022785"/>
    </source>
</evidence>
<evidence type="ECO:0000256" key="2">
    <source>
        <dbReference type="ARBA" id="ARBA00022490"/>
    </source>
</evidence>
<keyword evidence="8" id="KW-0411">Iron-sulfur</keyword>
<evidence type="ECO:0000256" key="1">
    <source>
        <dbReference type="ARBA" id="ARBA00022485"/>
    </source>
</evidence>
<dbReference type="RefSeq" id="WP_343185128.1">
    <property type="nucleotide sequence ID" value="NZ_JBCITM010000003.1"/>
</dbReference>
<evidence type="ECO:0000256" key="7">
    <source>
        <dbReference type="ARBA" id="ARBA00023004"/>
    </source>
</evidence>
<proteinExistence type="predicted"/>
<dbReference type="PANTHER" id="PTHR30002:SF4">
    <property type="entry name" value="EPOXYQUEUOSINE REDUCTASE"/>
    <property type="match status" value="1"/>
</dbReference>
<evidence type="ECO:0000256" key="4">
    <source>
        <dbReference type="ARBA" id="ARBA00022723"/>
    </source>
</evidence>
<dbReference type="GO" id="GO:0052693">
    <property type="term" value="F:epoxyqueuosine reductase activity"/>
    <property type="evidence" value="ECO:0007669"/>
    <property type="project" value="UniProtKB-EC"/>
</dbReference>
<protein>
    <submittedName>
        <fullName evidence="10">tRNA epoxyqueuosine(34) reductase QueG</fullName>
        <ecNumber evidence="10">1.17.99.6</ecNumber>
    </submittedName>
</protein>
<evidence type="ECO:0000256" key="8">
    <source>
        <dbReference type="ARBA" id="ARBA00023014"/>
    </source>
</evidence>
<dbReference type="InterPro" id="IPR013542">
    <property type="entry name" value="QueG_DUF1730"/>
</dbReference>
<keyword evidence="2" id="KW-0963">Cytoplasm</keyword>
<dbReference type="PROSITE" id="PS51379">
    <property type="entry name" value="4FE4S_FER_2"/>
    <property type="match status" value="1"/>
</dbReference>
<evidence type="ECO:0000313" key="11">
    <source>
        <dbReference type="Proteomes" id="UP001407405"/>
    </source>
</evidence>
<comment type="caution">
    <text evidence="10">The sequence shown here is derived from an EMBL/GenBank/DDBJ whole genome shotgun (WGS) entry which is preliminary data.</text>
</comment>
<accession>A0ABU9VRK8</accession>
<dbReference type="Pfam" id="PF08331">
    <property type="entry name" value="QueG_DUF1730"/>
    <property type="match status" value="1"/>
</dbReference>
<organism evidence="10 11">
    <name type="scientific">Anoxynatronum sibiricum</name>
    <dbReference type="NCBI Taxonomy" id="210623"/>
    <lineage>
        <taxon>Bacteria</taxon>
        <taxon>Bacillati</taxon>
        <taxon>Bacillota</taxon>
        <taxon>Clostridia</taxon>
        <taxon>Eubacteriales</taxon>
        <taxon>Clostridiaceae</taxon>
        <taxon>Anoxynatronum</taxon>
    </lineage>
</organism>
<dbReference type="SUPFAM" id="SSF54862">
    <property type="entry name" value="4Fe-4S ferredoxins"/>
    <property type="match status" value="1"/>
</dbReference>
<dbReference type="PROSITE" id="PS00198">
    <property type="entry name" value="4FE4S_FER_1"/>
    <property type="match status" value="1"/>
</dbReference>
<keyword evidence="3" id="KW-0819">tRNA processing</keyword>
<feature type="domain" description="4Fe-4S ferredoxin-type" evidence="9">
    <location>
        <begin position="178"/>
        <end position="207"/>
    </location>
</feature>
<dbReference type="PANTHER" id="PTHR30002">
    <property type="entry name" value="EPOXYQUEUOSINE REDUCTASE"/>
    <property type="match status" value="1"/>
</dbReference>
<keyword evidence="7" id="KW-0408">Iron</keyword>
<dbReference type="Proteomes" id="UP001407405">
    <property type="component" value="Unassembled WGS sequence"/>
</dbReference>
<sequence length="348" mass="39242">MITMEKLRSLAESLHIDGIGALKARVFHELTPILEKRLQEHRVTAFEESDLALRIDPFQIMAEAETIVIIATSYYLNTKDDQEETLPLSGKLARFAWGLDYHRILHQQLKLMGEALQQLESGLLYQTFVDTGPMVERYLAVQASMGLYGRHNCLIVPGVGSYVVLGGLLINKPVAGSQQTSLPLTSCEGCGQCQRACPSQALEKPGQIDPGRCLSHLLQQKETIPQEMRHLMEDRLYGCDVCQEACPHNRKPVSASHPEMIASVKQRCLDLPHLLSLSNRQFNRHYRTTAFGWRGQKVMQRNALMALGNSHDQSVLPVIQPFFQHPRKELQEMAKWASNHLLNDNSNV</sequence>
<keyword evidence="5" id="KW-0671">Queuosine biosynthesis</keyword>
<evidence type="ECO:0000259" key="9">
    <source>
        <dbReference type="PROSITE" id="PS51379"/>
    </source>
</evidence>
<gene>
    <name evidence="10" type="primary">queG</name>
    <name evidence="10" type="ORF">AAIG11_04885</name>
</gene>
<evidence type="ECO:0000313" key="10">
    <source>
        <dbReference type="EMBL" id="MEN1759800.1"/>
    </source>
</evidence>
<evidence type="ECO:0000256" key="3">
    <source>
        <dbReference type="ARBA" id="ARBA00022694"/>
    </source>
</evidence>
<dbReference type="NCBIfam" id="TIGR00276">
    <property type="entry name" value="tRNA epoxyqueuosine(34) reductase QueG"/>
    <property type="match status" value="1"/>
</dbReference>
<dbReference type="Pfam" id="PF13484">
    <property type="entry name" value="Fer4_16"/>
    <property type="match status" value="1"/>
</dbReference>
<name>A0ABU9VRK8_9CLOT</name>
<dbReference type="EMBL" id="JBCITM010000003">
    <property type="protein sequence ID" value="MEN1759800.1"/>
    <property type="molecule type" value="Genomic_DNA"/>
</dbReference>
<dbReference type="InterPro" id="IPR004453">
    <property type="entry name" value="QueG"/>
</dbReference>
<reference evidence="10 11" key="1">
    <citation type="submission" date="2024-04" db="EMBL/GenBank/DDBJ databases">
        <title>Genome sequencing and metabolic network reconstruction of aminoacids and betaine degradation by Anoxynatronum sibiricum.</title>
        <authorList>
            <person name="Detkova E.N."/>
            <person name="Boltjanskaja Y.V."/>
            <person name="Mardanov A.V."/>
            <person name="Kevbrin V."/>
        </authorList>
    </citation>
    <scope>NUCLEOTIDE SEQUENCE [LARGE SCALE GENOMIC DNA]</scope>
    <source>
        <strain evidence="10 11">Z-7981</strain>
    </source>
</reference>
<dbReference type="InterPro" id="IPR017896">
    <property type="entry name" value="4Fe4S_Fe-S-bd"/>
</dbReference>
<dbReference type="Gene3D" id="3.30.70.20">
    <property type="match status" value="1"/>
</dbReference>
<keyword evidence="4" id="KW-0479">Metal-binding</keyword>
<evidence type="ECO:0000256" key="6">
    <source>
        <dbReference type="ARBA" id="ARBA00023002"/>
    </source>
</evidence>
<dbReference type="EC" id="1.17.99.6" evidence="10"/>
<dbReference type="InterPro" id="IPR017900">
    <property type="entry name" value="4Fe4S_Fe_S_CS"/>
</dbReference>
<keyword evidence="1" id="KW-0004">4Fe-4S</keyword>
<keyword evidence="11" id="KW-1185">Reference proteome</keyword>
<keyword evidence="6 10" id="KW-0560">Oxidoreductase</keyword>